<comment type="caution">
    <text evidence="2">The sequence shown here is derived from an EMBL/GenBank/DDBJ whole genome shotgun (WGS) entry which is preliminary data.</text>
</comment>
<feature type="compositionally biased region" description="Basic and acidic residues" evidence="1">
    <location>
        <begin position="72"/>
        <end position="92"/>
    </location>
</feature>
<accession>A0ABQ5I3B2</accession>
<feature type="compositionally biased region" description="Acidic residues" evidence="1">
    <location>
        <begin position="121"/>
        <end position="183"/>
    </location>
</feature>
<keyword evidence="3" id="KW-1185">Reference proteome</keyword>
<feature type="region of interest" description="Disordered" evidence="1">
    <location>
        <begin position="51"/>
        <end position="194"/>
    </location>
</feature>
<proteinExistence type="predicted"/>
<sequence>MRGVAGALESNTPGASYSAVAYFRGVTDWYLEPRFAMSSDNASSAIDQYEEVAQQGQAHPLSHAYAPDPMELDEHVPVYVPEPEHPEYHAPSDDDIQVEDQPYTDDASPTAESSGYIADSDLMEEDSDTDSIDYPDEPEDGEEDDDEDPEEDPSEENEPEDDDDDDDTGDEDEEPTEDEEEEEHLAKSAEIISHHQTVLLLINTFY</sequence>
<evidence type="ECO:0000313" key="2">
    <source>
        <dbReference type="EMBL" id="GJT94196.1"/>
    </source>
</evidence>
<dbReference type="Proteomes" id="UP001151760">
    <property type="component" value="Unassembled WGS sequence"/>
</dbReference>
<gene>
    <name evidence="2" type="ORF">Tco_1083041</name>
</gene>
<name>A0ABQ5I3B2_9ASTR</name>
<reference evidence="2" key="1">
    <citation type="journal article" date="2022" name="Int. J. Mol. Sci.">
        <title>Draft Genome of Tanacetum Coccineum: Genomic Comparison of Closely Related Tanacetum-Family Plants.</title>
        <authorList>
            <person name="Yamashiro T."/>
            <person name="Shiraishi A."/>
            <person name="Nakayama K."/>
            <person name="Satake H."/>
        </authorList>
    </citation>
    <scope>NUCLEOTIDE SEQUENCE</scope>
</reference>
<reference evidence="2" key="2">
    <citation type="submission" date="2022-01" db="EMBL/GenBank/DDBJ databases">
        <authorList>
            <person name="Yamashiro T."/>
            <person name="Shiraishi A."/>
            <person name="Satake H."/>
            <person name="Nakayama K."/>
        </authorList>
    </citation>
    <scope>NUCLEOTIDE SEQUENCE</scope>
</reference>
<protein>
    <submittedName>
        <fullName evidence="2">Uncharacterized protein</fullName>
    </submittedName>
</protein>
<evidence type="ECO:0000256" key="1">
    <source>
        <dbReference type="SAM" id="MobiDB-lite"/>
    </source>
</evidence>
<dbReference type="EMBL" id="BQNB010020273">
    <property type="protein sequence ID" value="GJT94196.1"/>
    <property type="molecule type" value="Genomic_DNA"/>
</dbReference>
<evidence type="ECO:0000313" key="3">
    <source>
        <dbReference type="Proteomes" id="UP001151760"/>
    </source>
</evidence>
<organism evidence="2 3">
    <name type="scientific">Tanacetum coccineum</name>
    <dbReference type="NCBI Taxonomy" id="301880"/>
    <lineage>
        <taxon>Eukaryota</taxon>
        <taxon>Viridiplantae</taxon>
        <taxon>Streptophyta</taxon>
        <taxon>Embryophyta</taxon>
        <taxon>Tracheophyta</taxon>
        <taxon>Spermatophyta</taxon>
        <taxon>Magnoliopsida</taxon>
        <taxon>eudicotyledons</taxon>
        <taxon>Gunneridae</taxon>
        <taxon>Pentapetalae</taxon>
        <taxon>asterids</taxon>
        <taxon>campanulids</taxon>
        <taxon>Asterales</taxon>
        <taxon>Asteraceae</taxon>
        <taxon>Asteroideae</taxon>
        <taxon>Anthemideae</taxon>
        <taxon>Anthemidinae</taxon>
        <taxon>Tanacetum</taxon>
    </lineage>
</organism>